<evidence type="ECO:0000256" key="2">
    <source>
        <dbReference type="ARBA" id="ARBA00022679"/>
    </source>
</evidence>
<gene>
    <name evidence="4" type="ORF">DU473_07695</name>
</gene>
<reference evidence="4 5" key="1">
    <citation type="submission" date="2018-07" db="EMBL/GenBank/DDBJ databases">
        <title>Campylobacter zealandensis sp. nov., isolated from birds and water in New Zealand.</title>
        <authorList>
            <person name="Wilkinson D.A."/>
            <person name="Biggs P.J."/>
            <person name="French N.P."/>
            <person name="Midwinter A.C."/>
        </authorList>
    </citation>
    <scope>NUCLEOTIDE SEQUENCE [LARGE SCALE GENOMIC DNA]</scope>
    <source>
        <strain evidence="4 5">B423b</strain>
    </source>
</reference>
<dbReference type="RefSeq" id="WP_131164070.1">
    <property type="nucleotide sequence ID" value="NZ_QPGQ01000023.1"/>
</dbReference>
<dbReference type="AlphaFoldDB" id="A0A4Q9JSI7"/>
<dbReference type="EMBL" id="QPGR01000020">
    <property type="protein sequence ID" value="TBR78708.1"/>
    <property type="molecule type" value="Genomic_DNA"/>
</dbReference>
<dbReference type="PANTHER" id="PTHR13778:SF47">
    <property type="entry name" value="LIPOPOLYSACCHARIDE 1,3-GALACTOSYLTRANSFERASE"/>
    <property type="match status" value="1"/>
</dbReference>
<dbReference type="InterPro" id="IPR050748">
    <property type="entry name" value="Glycosyltrans_8_dom-fam"/>
</dbReference>
<keyword evidence="5" id="KW-1185">Reference proteome</keyword>
<evidence type="ECO:0000256" key="1">
    <source>
        <dbReference type="ARBA" id="ARBA00022676"/>
    </source>
</evidence>
<dbReference type="InterPro" id="IPR029044">
    <property type="entry name" value="Nucleotide-diphossugar_trans"/>
</dbReference>
<accession>A0A4Q9JSI7</accession>
<dbReference type="GO" id="GO:0016757">
    <property type="term" value="F:glycosyltransferase activity"/>
    <property type="evidence" value="ECO:0007669"/>
    <property type="project" value="UniProtKB-KW"/>
</dbReference>
<dbReference type="PANTHER" id="PTHR13778">
    <property type="entry name" value="GLYCOSYLTRANSFERASE 8 DOMAIN-CONTAINING PROTEIN"/>
    <property type="match status" value="1"/>
</dbReference>
<sequence>MFHIIMSADENYIKYSAVLITSIIKNTNLSKKFKDFCDQEDFRPLKDNNTLDSYSYLKFDSLNKEQQEESYIFHILSNFISPKTEEKLKLLEKELNNIYPCKILIHIFEDELFKDFPKSGAAYSNYLSYYRLKINSVLDDNIKNCLYLDSDMLCFFDVRELFAIDLKDKIVASVNDPGSKKRKIKFKEKDKKITFYFDKNYFNAGFLLINFEKYKKEKVEEKAHELAKKCFYIKAADQDLLNFVLKNQILRLDFAYNFNVITYVYAICKDENSNRLNFTREEFNQSFKNPKILHYGEKPWKYLKSHINANGKNINDYWWDMASITPIFNKELLEEKKHIKEYLYIAALGFMALKFCNNYKFFKIASLIKSKNDEKYLECIKEIKDEEFGLCCVLGESIFYARRSNKGSFSVILKLLKIIFHYKKYGYRSRII</sequence>
<evidence type="ECO:0000256" key="3">
    <source>
        <dbReference type="ARBA" id="ARBA00022723"/>
    </source>
</evidence>
<keyword evidence="3" id="KW-0479">Metal-binding</keyword>
<dbReference type="GO" id="GO:0046872">
    <property type="term" value="F:metal ion binding"/>
    <property type="evidence" value="ECO:0007669"/>
    <property type="project" value="UniProtKB-KW"/>
</dbReference>
<organism evidence="4 5">
    <name type="scientific">Campylobacter novaezeelandiae</name>
    <dbReference type="NCBI Taxonomy" id="2267891"/>
    <lineage>
        <taxon>Bacteria</taxon>
        <taxon>Pseudomonadati</taxon>
        <taxon>Campylobacterota</taxon>
        <taxon>Epsilonproteobacteria</taxon>
        <taxon>Campylobacterales</taxon>
        <taxon>Campylobacteraceae</taxon>
        <taxon>Campylobacter</taxon>
    </lineage>
</organism>
<name>A0A4Q9JSI7_9BACT</name>
<keyword evidence="2 4" id="KW-0808">Transferase</keyword>
<dbReference type="Proteomes" id="UP000292583">
    <property type="component" value="Unassembled WGS sequence"/>
</dbReference>
<dbReference type="SUPFAM" id="SSF53448">
    <property type="entry name" value="Nucleotide-diphospho-sugar transferases"/>
    <property type="match status" value="1"/>
</dbReference>
<dbReference type="Gene3D" id="3.90.550.10">
    <property type="entry name" value="Spore Coat Polysaccharide Biosynthesis Protein SpsA, Chain A"/>
    <property type="match status" value="1"/>
</dbReference>
<dbReference type="Pfam" id="PF01501">
    <property type="entry name" value="Glyco_transf_8"/>
    <property type="match status" value="1"/>
</dbReference>
<evidence type="ECO:0000313" key="4">
    <source>
        <dbReference type="EMBL" id="TBR78708.1"/>
    </source>
</evidence>
<comment type="caution">
    <text evidence="4">The sequence shown here is derived from an EMBL/GenBank/DDBJ whole genome shotgun (WGS) entry which is preliminary data.</text>
</comment>
<evidence type="ECO:0000313" key="5">
    <source>
        <dbReference type="Proteomes" id="UP000292583"/>
    </source>
</evidence>
<dbReference type="InterPro" id="IPR002495">
    <property type="entry name" value="Glyco_trans_8"/>
</dbReference>
<proteinExistence type="predicted"/>
<protein>
    <submittedName>
        <fullName evidence="4">Glycosyltransferase family 8 protein</fullName>
    </submittedName>
</protein>
<dbReference type="OrthoDB" id="5363698at2"/>
<keyword evidence="1" id="KW-0328">Glycosyltransferase</keyword>